<dbReference type="AlphaFoldDB" id="A0A8A1LE41"/>
<name>A0A8A1LE41_AJEC8</name>
<dbReference type="EMBL" id="CP069102">
    <property type="protein sequence ID" value="QSS50704.1"/>
    <property type="molecule type" value="Genomic_DNA"/>
</dbReference>
<sequence>MGLITWPDDFLDGNGRFEGFSFVPSSKPRQETFPSCSMLDGESDLKNHNCSTSKQTNLMTFTFSLFLS</sequence>
<dbReference type="Proteomes" id="UP000663419">
    <property type="component" value="Chromosome 1"/>
</dbReference>
<proteinExistence type="predicted"/>
<protein>
    <submittedName>
        <fullName evidence="1">Uncharacterized protein</fullName>
    </submittedName>
</protein>
<dbReference type="VEuPathDB" id="FungiDB:I7I53_11495"/>
<evidence type="ECO:0000313" key="2">
    <source>
        <dbReference type="Proteomes" id="UP000663419"/>
    </source>
</evidence>
<organism evidence="1 2">
    <name type="scientific">Ajellomyces capsulatus (strain H88)</name>
    <name type="common">Darling's disease fungus</name>
    <name type="synonym">Histoplasma capsulatum</name>
    <dbReference type="NCBI Taxonomy" id="544711"/>
    <lineage>
        <taxon>Eukaryota</taxon>
        <taxon>Fungi</taxon>
        <taxon>Dikarya</taxon>
        <taxon>Ascomycota</taxon>
        <taxon>Pezizomycotina</taxon>
        <taxon>Eurotiomycetes</taxon>
        <taxon>Eurotiomycetidae</taxon>
        <taxon>Onygenales</taxon>
        <taxon>Ajellomycetaceae</taxon>
        <taxon>Histoplasma</taxon>
    </lineage>
</organism>
<accession>A0A8A1LE41</accession>
<reference evidence="1" key="1">
    <citation type="submission" date="2021-01" db="EMBL/GenBank/DDBJ databases">
        <title>Chromosome-level genome assembly of a human fungal pathogen reveals clustering of transcriptionally co-regulated genes.</title>
        <authorList>
            <person name="Voorhies M."/>
            <person name="Cohen S."/>
            <person name="Shea T.P."/>
            <person name="Petrus S."/>
            <person name="Munoz J.F."/>
            <person name="Poplawski S."/>
            <person name="Goldman W.E."/>
            <person name="Michael T."/>
            <person name="Cuomo C.A."/>
            <person name="Sil A."/>
            <person name="Beyhan S."/>
        </authorList>
    </citation>
    <scope>NUCLEOTIDE SEQUENCE</scope>
    <source>
        <strain evidence="1">H88</strain>
    </source>
</reference>
<gene>
    <name evidence="1" type="ORF">I7I53_11495</name>
</gene>
<evidence type="ECO:0000313" key="1">
    <source>
        <dbReference type="EMBL" id="QSS50704.1"/>
    </source>
</evidence>